<dbReference type="InterPro" id="IPR029439">
    <property type="entry name" value="Wzt_C"/>
</dbReference>
<keyword evidence="4 6" id="KW-0067">ATP-binding</keyword>
<keyword evidence="3" id="KW-0547">Nucleotide-binding</keyword>
<dbReference type="RefSeq" id="WP_354695532.1">
    <property type="nucleotide sequence ID" value="NZ_JAZHOG010000007.1"/>
</dbReference>
<dbReference type="PANTHER" id="PTHR46743">
    <property type="entry name" value="TEICHOIC ACIDS EXPORT ATP-BINDING PROTEIN TAGH"/>
    <property type="match status" value="1"/>
</dbReference>
<dbReference type="PANTHER" id="PTHR46743:SF2">
    <property type="entry name" value="TEICHOIC ACIDS EXPORT ATP-BINDING PROTEIN TAGH"/>
    <property type="match status" value="1"/>
</dbReference>
<dbReference type="GO" id="GO:0005524">
    <property type="term" value="F:ATP binding"/>
    <property type="evidence" value="ECO:0007669"/>
    <property type="project" value="UniProtKB-KW"/>
</dbReference>
<comment type="caution">
    <text evidence="6">The sequence shown here is derived from an EMBL/GenBank/DDBJ whole genome shotgun (WGS) entry which is preliminary data.</text>
</comment>
<name>A0AAW9RFM2_9GAMM</name>
<dbReference type="GO" id="GO:0016887">
    <property type="term" value="F:ATP hydrolysis activity"/>
    <property type="evidence" value="ECO:0007669"/>
    <property type="project" value="InterPro"/>
</dbReference>
<dbReference type="AlphaFoldDB" id="A0AAW9RFM2"/>
<dbReference type="Pfam" id="PF00005">
    <property type="entry name" value="ABC_tran"/>
    <property type="match status" value="1"/>
</dbReference>
<dbReference type="InterPro" id="IPR003593">
    <property type="entry name" value="AAA+_ATPase"/>
</dbReference>
<dbReference type="GO" id="GO:0140359">
    <property type="term" value="F:ABC-type transporter activity"/>
    <property type="evidence" value="ECO:0007669"/>
    <property type="project" value="InterPro"/>
</dbReference>
<dbReference type="InterPro" id="IPR017871">
    <property type="entry name" value="ABC_transporter-like_CS"/>
</dbReference>
<evidence type="ECO:0000313" key="6">
    <source>
        <dbReference type="EMBL" id="MEJ8568209.1"/>
    </source>
</evidence>
<organism evidence="6 7">
    <name type="scientific">Elongatibacter sediminis</name>
    <dbReference type="NCBI Taxonomy" id="3119006"/>
    <lineage>
        <taxon>Bacteria</taxon>
        <taxon>Pseudomonadati</taxon>
        <taxon>Pseudomonadota</taxon>
        <taxon>Gammaproteobacteria</taxon>
        <taxon>Chromatiales</taxon>
        <taxon>Wenzhouxiangellaceae</taxon>
        <taxon>Elongatibacter</taxon>
    </lineage>
</organism>
<comment type="similarity">
    <text evidence="1">Belongs to the ABC transporter superfamily.</text>
</comment>
<dbReference type="EMBL" id="JAZHOG010000007">
    <property type="protein sequence ID" value="MEJ8568209.1"/>
    <property type="molecule type" value="Genomic_DNA"/>
</dbReference>
<evidence type="ECO:0000256" key="1">
    <source>
        <dbReference type="ARBA" id="ARBA00005417"/>
    </source>
</evidence>
<evidence type="ECO:0000256" key="4">
    <source>
        <dbReference type="ARBA" id="ARBA00022840"/>
    </source>
</evidence>
<dbReference type="Proteomes" id="UP001359886">
    <property type="component" value="Unassembled WGS sequence"/>
</dbReference>
<gene>
    <name evidence="6" type="ORF">V3330_11285</name>
</gene>
<accession>A0AAW9RFM2</accession>
<dbReference type="Gene3D" id="3.40.50.300">
    <property type="entry name" value="P-loop containing nucleotide triphosphate hydrolases"/>
    <property type="match status" value="1"/>
</dbReference>
<dbReference type="Pfam" id="PF14524">
    <property type="entry name" value="Wzt_C"/>
    <property type="match status" value="1"/>
</dbReference>
<dbReference type="InterPro" id="IPR003439">
    <property type="entry name" value="ABC_transporter-like_ATP-bd"/>
</dbReference>
<dbReference type="InterPro" id="IPR050683">
    <property type="entry name" value="Bact_Polysacc_Export_ATP-bd"/>
</dbReference>
<dbReference type="PROSITE" id="PS50893">
    <property type="entry name" value="ABC_TRANSPORTER_2"/>
    <property type="match status" value="1"/>
</dbReference>
<keyword evidence="2" id="KW-0813">Transport</keyword>
<dbReference type="GO" id="GO:0016020">
    <property type="term" value="C:membrane"/>
    <property type="evidence" value="ECO:0007669"/>
    <property type="project" value="InterPro"/>
</dbReference>
<proteinExistence type="inferred from homology"/>
<feature type="domain" description="ABC transporter" evidence="5">
    <location>
        <begin position="26"/>
        <end position="257"/>
    </location>
</feature>
<dbReference type="InterPro" id="IPR015860">
    <property type="entry name" value="ABC_transpr_TagH-like"/>
</dbReference>
<evidence type="ECO:0000256" key="3">
    <source>
        <dbReference type="ARBA" id="ARBA00022741"/>
    </source>
</evidence>
<sequence length="423" mass="46634">MSDDVLVKVEGVSKKFCRSLKRSMWYGVQDVASELLGRQGGHDQLRKNEFWAVDDVSFELRRGECLGLIGPNGAGKSTLLKMLNGLIKPDKGRITMRGRVGALIELGAGFNPILTARENIYVNGSVLGFTKKEIDRKFDAIVDFAEIEEFIDTPVQSFSSGMKVRLGFAVAAQMEPDILLIDEVLAVGDVGFRMKCFNRILKLKNLGTVIVLVSHSMLDVHRVCSTAAVISPGKFCWFESVSRAVCLYEELSLIPNTVQPRFVASPARVGKVQLFDSLGRPCSEFSTDDDILIGVEVGVEEPIVGARLVISVDSASGPLSSIGSPASGFELRLERPQNLVVFRLHNLPLLVGSYPVSVSLSGEQRTEIFDQVIHAVTINVVGPEPEPFGYGFYHIMKLEHGWNQIFPESVKSGWETNLVKWFQ</sequence>
<evidence type="ECO:0000256" key="2">
    <source>
        <dbReference type="ARBA" id="ARBA00022448"/>
    </source>
</evidence>
<keyword evidence="7" id="KW-1185">Reference proteome</keyword>
<dbReference type="PROSITE" id="PS00211">
    <property type="entry name" value="ABC_TRANSPORTER_1"/>
    <property type="match status" value="1"/>
</dbReference>
<reference evidence="6 7" key="1">
    <citation type="submission" date="2024-02" db="EMBL/GenBank/DDBJ databases">
        <title>A novel Wenzhouxiangellaceae bacterium, isolated from coastal sediments.</title>
        <authorList>
            <person name="Du Z.-J."/>
            <person name="Ye Y.-Q."/>
            <person name="Zhang X.-Y."/>
        </authorList>
    </citation>
    <scope>NUCLEOTIDE SEQUENCE [LARGE SCALE GENOMIC DNA]</scope>
    <source>
        <strain evidence="6 7">CH-27</strain>
    </source>
</reference>
<protein>
    <submittedName>
        <fullName evidence="6">ABC transporter ATP-binding protein</fullName>
    </submittedName>
</protein>
<evidence type="ECO:0000313" key="7">
    <source>
        <dbReference type="Proteomes" id="UP001359886"/>
    </source>
</evidence>
<dbReference type="Gene3D" id="2.70.50.60">
    <property type="entry name" value="abc- transporter (atp binding component) like domain"/>
    <property type="match status" value="1"/>
</dbReference>
<dbReference type="SUPFAM" id="SSF52540">
    <property type="entry name" value="P-loop containing nucleoside triphosphate hydrolases"/>
    <property type="match status" value="1"/>
</dbReference>
<dbReference type="SMART" id="SM00382">
    <property type="entry name" value="AAA"/>
    <property type="match status" value="1"/>
</dbReference>
<dbReference type="CDD" id="cd03220">
    <property type="entry name" value="ABC_KpsT_Wzt"/>
    <property type="match status" value="1"/>
</dbReference>
<dbReference type="InterPro" id="IPR027417">
    <property type="entry name" value="P-loop_NTPase"/>
</dbReference>
<evidence type="ECO:0000259" key="5">
    <source>
        <dbReference type="PROSITE" id="PS50893"/>
    </source>
</evidence>
<dbReference type="CDD" id="cd10147">
    <property type="entry name" value="Wzt_C-like"/>
    <property type="match status" value="1"/>
</dbReference>